<dbReference type="SUPFAM" id="SSF55961">
    <property type="entry name" value="Bet v1-like"/>
    <property type="match status" value="1"/>
</dbReference>
<comment type="caution">
    <text evidence="3">The sequence shown here is derived from an EMBL/GenBank/DDBJ whole genome shotgun (WGS) entry which is preliminary data.</text>
</comment>
<accession>A0A8J7FHF8</accession>
<sequence>MPHPLVSADPALDLLFSRDVPLTPDEIWAGWTQAEHLLHWFTPAPWQTVECVIEPRAGGRFFSVMRSPEGETFPAEGCVLAADPGRQLVWTNTLQAGYRPAQLGNGLDCNTFPFTVTLALQACATGTHYRALVQHRDAAGREQHAAMGFQEGWGKALDQLVAYMLARREG</sequence>
<comment type="similarity">
    <text evidence="1">Belongs to the AHA1 family.</text>
</comment>
<protein>
    <submittedName>
        <fullName evidence="3">SRPBCC domain-containing protein</fullName>
    </submittedName>
</protein>
<dbReference type="AlphaFoldDB" id="A0A8J7FHF8"/>
<reference evidence="3 4" key="1">
    <citation type="submission" date="2020-10" db="EMBL/GenBank/DDBJ databases">
        <title>The genome sequence of Chitinilyticum litopenaei 4Y14.</title>
        <authorList>
            <person name="Liu Y."/>
        </authorList>
    </citation>
    <scope>NUCLEOTIDE SEQUENCE [LARGE SCALE GENOMIC DNA]</scope>
    <source>
        <strain evidence="3 4">4Y14</strain>
    </source>
</reference>
<dbReference type="InterPro" id="IPR013538">
    <property type="entry name" value="ASHA1/2-like_C"/>
</dbReference>
<organism evidence="3 4">
    <name type="scientific">Chitinilyticum piscinae</name>
    <dbReference type="NCBI Taxonomy" id="2866724"/>
    <lineage>
        <taxon>Bacteria</taxon>
        <taxon>Pseudomonadati</taxon>
        <taxon>Pseudomonadota</taxon>
        <taxon>Betaproteobacteria</taxon>
        <taxon>Neisseriales</taxon>
        <taxon>Chitinibacteraceae</taxon>
        <taxon>Chitinilyticum</taxon>
    </lineage>
</organism>
<evidence type="ECO:0000313" key="3">
    <source>
        <dbReference type="EMBL" id="MBE9609280.1"/>
    </source>
</evidence>
<evidence type="ECO:0000259" key="2">
    <source>
        <dbReference type="Pfam" id="PF08327"/>
    </source>
</evidence>
<evidence type="ECO:0000256" key="1">
    <source>
        <dbReference type="ARBA" id="ARBA00006817"/>
    </source>
</evidence>
<keyword evidence="4" id="KW-1185">Reference proteome</keyword>
<name>A0A8J7FHF8_9NEIS</name>
<proteinExistence type="inferred from homology"/>
<feature type="domain" description="Activator of Hsp90 ATPase homologue 1/2-like C-terminal" evidence="2">
    <location>
        <begin position="23"/>
        <end position="164"/>
    </location>
</feature>
<dbReference type="Pfam" id="PF08327">
    <property type="entry name" value="AHSA1"/>
    <property type="match status" value="1"/>
</dbReference>
<dbReference type="RefSeq" id="WP_194115788.1">
    <property type="nucleotide sequence ID" value="NZ_JADFUA010000003.1"/>
</dbReference>
<evidence type="ECO:0000313" key="4">
    <source>
        <dbReference type="Proteomes" id="UP000604481"/>
    </source>
</evidence>
<dbReference type="Proteomes" id="UP000604481">
    <property type="component" value="Unassembled WGS sequence"/>
</dbReference>
<dbReference type="Gene3D" id="3.30.530.20">
    <property type="match status" value="1"/>
</dbReference>
<dbReference type="EMBL" id="JADFUA010000003">
    <property type="protein sequence ID" value="MBE9609280.1"/>
    <property type="molecule type" value="Genomic_DNA"/>
</dbReference>
<gene>
    <name evidence="3" type="ORF">INR99_07955</name>
</gene>
<dbReference type="InterPro" id="IPR023393">
    <property type="entry name" value="START-like_dom_sf"/>
</dbReference>